<dbReference type="SUPFAM" id="SSF51556">
    <property type="entry name" value="Metallo-dependent hydrolases"/>
    <property type="match status" value="1"/>
</dbReference>
<accession>A0A5M3YUB1</accession>
<dbReference type="Gene3D" id="3.10.310.70">
    <property type="match status" value="1"/>
</dbReference>
<dbReference type="GO" id="GO:0016810">
    <property type="term" value="F:hydrolase activity, acting on carbon-nitrogen (but not peptide) bonds"/>
    <property type="evidence" value="ECO:0007669"/>
    <property type="project" value="InterPro"/>
</dbReference>
<dbReference type="Gene3D" id="3.20.20.140">
    <property type="entry name" value="Metal-dependent hydrolases"/>
    <property type="match status" value="1"/>
</dbReference>
<proteinExistence type="predicted"/>
<dbReference type="Gene3D" id="2.30.40.10">
    <property type="entry name" value="Urease, subunit C, domain 1"/>
    <property type="match status" value="1"/>
</dbReference>
<evidence type="ECO:0000259" key="1">
    <source>
        <dbReference type="Pfam" id="PF07969"/>
    </source>
</evidence>
<organism evidence="2 3">
    <name type="scientific">Aspergillus terreus</name>
    <dbReference type="NCBI Taxonomy" id="33178"/>
    <lineage>
        <taxon>Eukaryota</taxon>
        <taxon>Fungi</taxon>
        <taxon>Dikarya</taxon>
        <taxon>Ascomycota</taxon>
        <taxon>Pezizomycotina</taxon>
        <taxon>Eurotiomycetes</taxon>
        <taxon>Eurotiomycetidae</taxon>
        <taxon>Eurotiales</taxon>
        <taxon>Aspergillaceae</taxon>
        <taxon>Aspergillus</taxon>
        <taxon>Aspergillus subgen. Circumdati</taxon>
    </lineage>
</organism>
<protein>
    <recommendedName>
        <fullName evidence="1">Amidohydrolase 3 domain-containing protein</fullName>
    </recommendedName>
</protein>
<dbReference type="InterPro" id="IPR013108">
    <property type="entry name" value="Amidohydro_3"/>
</dbReference>
<dbReference type="EMBL" id="BLJY01000003">
    <property type="protein sequence ID" value="GFF14591.1"/>
    <property type="molecule type" value="Genomic_DNA"/>
</dbReference>
<dbReference type="InterPro" id="IPR011059">
    <property type="entry name" value="Metal-dep_hydrolase_composite"/>
</dbReference>
<evidence type="ECO:0000313" key="3">
    <source>
        <dbReference type="Proteomes" id="UP000452235"/>
    </source>
</evidence>
<reference evidence="2 3" key="1">
    <citation type="submission" date="2020-01" db="EMBL/GenBank/DDBJ databases">
        <title>Aspergillus terreus IFO 6365 whole genome shotgun sequence.</title>
        <authorList>
            <person name="Kanamasa S."/>
            <person name="Takahashi H."/>
        </authorList>
    </citation>
    <scope>NUCLEOTIDE SEQUENCE [LARGE SCALE GENOMIC DNA]</scope>
    <source>
        <strain evidence="2 3">IFO 6365</strain>
    </source>
</reference>
<dbReference type="VEuPathDB" id="FungiDB:ATEG_00667"/>
<keyword evidence="3" id="KW-1185">Reference proteome</keyword>
<dbReference type="AlphaFoldDB" id="A0A5M3YUB1"/>
<sequence>MAPKATAYLYGHVYTVDERKPWVEAFIVSALGRFEAIGTNDEILNLAKSRNLPTYDLENAFVMPGIHDAHTHLLLASMQKLNEIDIGSDSTAASIAEKIKKGRSACVCAHAHVRGDWLIANFYAGQNFPDGKIDRKYLDDAFPDRPLLVRDVSCHNVAMNSAGLKHAGYNLTEETDPDGGKYMRRPDGSLTGELVEAAAAQALTRLPQPPVSYVKEAILYGIRMSQRFGITSVQEASANTIYLRALRELEQEGRLDMDVFPHIVDAPTLFAAESPESLQHLISTANSFRSEHVHTRFVKFWMDGAPLPPHFTHCDLGPDGTPDENRLLIGFDALLGAITQHDAMGMTCKIHCAGEGSVRRALDVLGIVRQSNPTGPRHELAHCNAVHQDDIFRMAKLRITAEMSPAIFHETELTSNFPHIFRWPFKELKDAGVHVTVGSDWFLPPTPDLFPALSAIVERFGPETGKTAKEVGGEKVCRMITLAGAEAVGKEKEMGSIEFGKKANFIVVDRDLSRGEFANAKVLKTWFEGKIVWEDGKTTV</sequence>
<name>A0A5M3YUB1_ASPTE</name>
<comment type="caution">
    <text evidence="2">The sequence shown here is derived from an EMBL/GenBank/DDBJ whole genome shotgun (WGS) entry which is preliminary data.</text>
</comment>
<feature type="domain" description="Amidohydrolase 3" evidence="1">
    <location>
        <begin position="54"/>
        <end position="532"/>
    </location>
</feature>
<dbReference type="PANTHER" id="PTHR22642">
    <property type="entry name" value="IMIDAZOLONEPROPIONASE"/>
    <property type="match status" value="1"/>
</dbReference>
<dbReference type="PANTHER" id="PTHR22642:SF2">
    <property type="entry name" value="PROTEIN LONG AFTER FAR-RED 3"/>
    <property type="match status" value="1"/>
</dbReference>
<evidence type="ECO:0000313" key="2">
    <source>
        <dbReference type="EMBL" id="GFF14591.1"/>
    </source>
</evidence>
<dbReference type="OrthoDB" id="3501663at2759"/>
<gene>
    <name evidence="2" type="ORF">ATEIFO6365_0003065700</name>
</gene>
<dbReference type="Pfam" id="PF07969">
    <property type="entry name" value="Amidohydro_3"/>
    <property type="match status" value="1"/>
</dbReference>
<dbReference type="SUPFAM" id="SSF51338">
    <property type="entry name" value="Composite domain of metallo-dependent hydrolases"/>
    <property type="match status" value="1"/>
</dbReference>
<dbReference type="Proteomes" id="UP000452235">
    <property type="component" value="Unassembled WGS sequence"/>
</dbReference>
<dbReference type="InterPro" id="IPR032466">
    <property type="entry name" value="Metal_Hydrolase"/>
</dbReference>